<reference evidence="2 3" key="1">
    <citation type="submission" date="2015-11" db="EMBL/GenBank/DDBJ databases">
        <authorList>
            <person name="Sahl J."/>
            <person name="Wagner D."/>
            <person name="Keim P."/>
        </authorList>
    </citation>
    <scope>NUCLEOTIDE SEQUENCE [LARGE SCALE GENOMIC DNA]</scope>
    <source>
        <strain evidence="2 3">MSMB1157</strain>
    </source>
</reference>
<dbReference type="InterPro" id="IPR000182">
    <property type="entry name" value="GNAT_dom"/>
</dbReference>
<proteinExistence type="predicted"/>
<dbReference type="Proteomes" id="UP000070119">
    <property type="component" value="Chromosome 2"/>
</dbReference>
<evidence type="ECO:0000313" key="2">
    <source>
        <dbReference type="EMBL" id="KWZ52628.1"/>
    </source>
</evidence>
<feature type="domain" description="N-acetyltransferase" evidence="1">
    <location>
        <begin position="50"/>
        <end position="206"/>
    </location>
</feature>
<dbReference type="Pfam" id="PF00583">
    <property type="entry name" value="Acetyltransf_1"/>
    <property type="match status" value="1"/>
</dbReference>
<dbReference type="CDD" id="cd04301">
    <property type="entry name" value="NAT_SF"/>
    <property type="match status" value="1"/>
</dbReference>
<dbReference type="Gene3D" id="3.40.630.30">
    <property type="match status" value="1"/>
</dbReference>
<accession>A0AA40R3Q3</accession>
<evidence type="ECO:0000313" key="3">
    <source>
        <dbReference type="Proteomes" id="UP000070119"/>
    </source>
</evidence>
<dbReference type="AlphaFoldDB" id="A0AA40R3Q3"/>
<evidence type="ECO:0000259" key="1">
    <source>
        <dbReference type="PROSITE" id="PS51186"/>
    </source>
</evidence>
<dbReference type="PROSITE" id="PS51186">
    <property type="entry name" value="GNAT"/>
    <property type="match status" value="1"/>
</dbReference>
<name>A0AA40R3Q3_9BURK</name>
<organism evidence="2 3">
    <name type="scientific">Burkholderia ubonensis</name>
    <dbReference type="NCBI Taxonomy" id="101571"/>
    <lineage>
        <taxon>Bacteria</taxon>
        <taxon>Pseudomonadati</taxon>
        <taxon>Pseudomonadota</taxon>
        <taxon>Betaproteobacteria</taxon>
        <taxon>Burkholderiales</taxon>
        <taxon>Burkholderiaceae</taxon>
        <taxon>Burkholderia</taxon>
        <taxon>Burkholderia cepacia complex</taxon>
    </lineage>
</organism>
<comment type="caution">
    <text evidence="2">The sequence shown here is derived from an EMBL/GenBank/DDBJ whole genome shotgun (WGS) entry which is preliminary data.</text>
</comment>
<gene>
    <name evidence="2" type="ORF">WK57_26580</name>
</gene>
<dbReference type="SUPFAM" id="SSF55729">
    <property type="entry name" value="Acyl-CoA N-acyltransferases (Nat)"/>
    <property type="match status" value="1"/>
</dbReference>
<dbReference type="GO" id="GO:0016747">
    <property type="term" value="F:acyltransferase activity, transferring groups other than amino-acyl groups"/>
    <property type="evidence" value="ECO:0007669"/>
    <property type="project" value="InterPro"/>
</dbReference>
<sequence length="216" mass="23842">MESGAKRVKNMTELTMDANEIEQVPNSGSGPDASALGIRRIWEGSNRTPVLLREIEPGDLEIERDLVGRLSSQSCYMRLMSVRKPTEDELIRWTRIDRRREGAVVATVRSDGSERLIGVARYAVNDGEPGVVDCAIVIDDPWHRQGLGRVMLSSLIDLAGQSGMKRIVGKTWSENRAMLGLARALGFRLSREAENASVTSLELDLDACDSVRTSET</sequence>
<dbReference type="InterPro" id="IPR016181">
    <property type="entry name" value="Acyl_CoA_acyltransferase"/>
</dbReference>
<protein>
    <recommendedName>
        <fullName evidence="1">N-acetyltransferase domain-containing protein</fullName>
    </recommendedName>
</protein>
<dbReference type="EMBL" id="LNJU01000005">
    <property type="protein sequence ID" value="KWZ52628.1"/>
    <property type="molecule type" value="Genomic_DNA"/>
</dbReference>